<name>A0A6A6BJJ4_9PEZI</name>
<evidence type="ECO:0000313" key="2">
    <source>
        <dbReference type="EMBL" id="KAF2143798.1"/>
    </source>
</evidence>
<reference evidence="2" key="1">
    <citation type="journal article" date="2020" name="Stud. Mycol.">
        <title>101 Dothideomycetes genomes: a test case for predicting lifestyles and emergence of pathogens.</title>
        <authorList>
            <person name="Haridas S."/>
            <person name="Albert R."/>
            <person name="Binder M."/>
            <person name="Bloem J."/>
            <person name="Labutti K."/>
            <person name="Salamov A."/>
            <person name="Andreopoulos B."/>
            <person name="Baker S."/>
            <person name="Barry K."/>
            <person name="Bills G."/>
            <person name="Bluhm B."/>
            <person name="Cannon C."/>
            <person name="Castanera R."/>
            <person name="Culley D."/>
            <person name="Daum C."/>
            <person name="Ezra D."/>
            <person name="Gonzalez J."/>
            <person name="Henrissat B."/>
            <person name="Kuo A."/>
            <person name="Liang C."/>
            <person name="Lipzen A."/>
            <person name="Lutzoni F."/>
            <person name="Magnuson J."/>
            <person name="Mondo S."/>
            <person name="Nolan M."/>
            <person name="Ohm R."/>
            <person name="Pangilinan J."/>
            <person name="Park H.-J."/>
            <person name="Ramirez L."/>
            <person name="Alfaro M."/>
            <person name="Sun H."/>
            <person name="Tritt A."/>
            <person name="Yoshinaga Y."/>
            <person name="Zwiers L.-H."/>
            <person name="Turgeon B."/>
            <person name="Goodwin S."/>
            <person name="Spatafora J."/>
            <person name="Crous P."/>
            <person name="Grigoriev I."/>
        </authorList>
    </citation>
    <scope>NUCLEOTIDE SEQUENCE</scope>
    <source>
        <strain evidence="2">CBS 121167</strain>
    </source>
</reference>
<protein>
    <submittedName>
        <fullName evidence="2">Uncharacterized protein</fullName>
    </submittedName>
</protein>
<accession>A0A6A6BJJ4</accession>
<feature type="region of interest" description="Disordered" evidence="1">
    <location>
        <begin position="1"/>
        <end position="23"/>
    </location>
</feature>
<gene>
    <name evidence="2" type="ORF">K452DRAFT_357411</name>
</gene>
<evidence type="ECO:0000256" key="1">
    <source>
        <dbReference type="SAM" id="MobiDB-lite"/>
    </source>
</evidence>
<evidence type="ECO:0000313" key="3">
    <source>
        <dbReference type="Proteomes" id="UP000799438"/>
    </source>
</evidence>
<dbReference type="Proteomes" id="UP000799438">
    <property type="component" value="Unassembled WGS sequence"/>
</dbReference>
<dbReference type="GeneID" id="54303622"/>
<organism evidence="2 3">
    <name type="scientific">Aplosporella prunicola CBS 121167</name>
    <dbReference type="NCBI Taxonomy" id="1176127"/>
    <lineage>
        <taxon>Eukaryota</taxon>
        <taxon>Fungi</taxon>
        <taxon>Dikarya</taxon>
        <taxon>Ascomycota</taxon>
        <taxon>Pezizomycotina</taxon>
        <taxon>Dothideomycetes</taxon>
        <taxon>Dothideomycetes incertae sedis</taxon>
        <taxon>Botryosphaeriales</taxon>
        <taxon>Aplosporellaceae</taxon>
        <taxon>Aplosporella</taxon>
    </lineage>
</organism>
<dbReference type="RefSeq" id="XP_033399510.1">
    <property type="nucleotide sequence ID" value="XM_033546116.1"/>
</dbReference>
<dbReference type="OrthoDB" id="3904873at2759"/>
<proteinExistence type="predicted"/>
<dbReference type="AlphaFoldDB" id="A0A6A6BJJ4"/>
<dbReference type="EMBL" id="ML995481">
    <property type="protein sequence ID" value="KAF2143798.1"/>
    <property type="molecule type" value="Genomic_DNA"/>
</dbReference>
<sequence>MSHSMKEAMEPGSSLSGTDIDQDAPMDQSSKFLSIPRELRDNIYEQLIRVCWEETVLWFTPKYFDKPIYHPKTTWALSYGPPRVLLLVNRQTAEEYSDSVSRISRMAGNIKIKVRKGRWYAAEFADPVIPHFTPHQRPRIRIFEFHSTVVSRFGSSPGYRWSPLDTILTAEQVIMKRFPELRVLILSIVIKRSADLTTKPKDVDIERFLAYGPRRTWQLQRLEKRIQAEHIDRIVFTWDWRTRIDRPDKNTGKWVLKSDSHRDIKFWEIFEDILFNSPQDREASLGELIDVYSAIGRGYEKWVATGKSEKATDLIEILREEGI</sequence>
<keyword evidence="3" id="KW-1185">Reference proteome</keyword>